<organism evidence="3 4">
    <name type="scientific">Panagrellus redivivus</name>
    <name type="common">Microworm</name>
    <dbReference type="NCBI Taxonomy" id="6233"/>
    <lineage>
        <taxon>Eukaryota</taxon>
        <taxon>Metazoa</taxon>
        <taxon>Ecdysozoa</taxon>
        <taxon>Nematoda</taxon>
        <taxon>Chromadorea</taxon>
        <taxon>Rhabditida</taxon>
        <taxon>Tylenchina</taxon>
        <taxon>Panagrolaimomorpha</taxon>
        <taxon>Panagrolaimoidea</taxon>
        <taxon>Panagrolaimidae</taxon>
        <taxon>Panagrellus</taxon>
    </lineage>
</organism>
<name>A0A7E4UZQ2_PANRE</name>
<dbReference type="InterPro" id="IPR052961">
    <property type="entry name" value="Oxido-Kinase-like_Enzymes"/>
</dbReference>
<feature type="compositionally biased region" description="Basic and acidic residues" evidence="1">
    <location>
        <begin position="439"/>
        <end position="455"/>
    </location>
</feature>
<dbReference type="PANTHER" id="PTHR23020">
    <property type="entry name" value="UNCHARACTERIZED NUCLEAR HORMONE RECEPTOR-RELATED"/>
    <property type="match status" value="1"/>
</dbReference>
<dbReference type="Pfam" id="PF07914">
    <property type="entry name" value="DUF1679"/>
    <property type="match status" value="1"/>
</dbReference>
<accession>A0A7E4UZQ2</accession>
<sequence length="464" mass="52399">MGCGSSSTANSVADGYPSTTSTSKTQLGSVDLGPAGFNKYTNDMARLSVADSVATSSMAGGWISPLNEGDTKEHEDLQFICNTDVTLEWLYQRITEKFKCPNEPEPQWIAERLNTISDKDLDQTTVLRVTFGWENEEEEKLPKSIILKICVQQSQDVTDDMKLAQRMFLKECNVYEWLSKQKKIVVPQIYVIKKHPTEAGNGVIIMEDMAEHGHAGQLAEGLSVEAVRGLLQIFAQIHATSMKTDKWTTMIAPNSPFFYKQTVQFAKTTLDNWPDFDPNKIQMFSKFLTQEYLSNTESETCEQLNVPQCLVHGNPAPNSCFFNGNEQVEAIIDWTHTHPGCYAEDVAKAICWNLSPQQRHEQLIRLLEHYHFHLIKNLGSPNDALDIDQVKKAYNIFLPVAAVKFLLFLPEKLEDHDAAIMERATSLITDALVVSSQTHQEEKPEVKQSDSRRESQQLSHRILT</sequence>
<evidence type="ECO:0000256" key="1">
    <source>
        <dbReference type="SAM" id="MobiDB-lite"/>
    </source>
</evidence>
<dbReference type="AlphaFoldDB" id="A0A7E4UZQ2"/>
<proteinExistence type="predicted"/>
<dbReference type="SMART" id="SM00587">
    <property type="entry name" value="CHK"/>
    <property type="match status" value="1"/>
</dbReference>
<evidence type="ECO:0000259" key="2">
    <source>
        <dbReference type="SMART" id="SM00587"/>
    </source>
</evidence>
<feature type="region of interest" description="Disordered" evidence="1">
    <location>
        <begin position="436"/>
        <end position="464"/>
    </location>
</feature>
<evidence type="ECO:0000313" key="4">
    <source>
        <dbReference type="WBParaSite" id="Pan_g1482.t1"/>
    </source>
</evidence>
<dbReference type="InterPro" id="IPR015897">
    <property type="entry name" value="CHK_kinase-like"/>
</dbReference>
<dbReference type="SUPFAM" id="SSF56112">
    <property type="entry name" value="Protein kinase-like (PK-like)"/>
    <property type="match status" value="1"/>
</dbReference>
<protein>
    <submittedName>
        <fullName evidence="4">CHK domain-containing protein</fullName>
    </submittedName>
</protein>
<reference evidence="3" key="1">
    <citation type="journal article" date="2013" name="Genetics">
        <title>The draft genome and transcriptome of Panagrellus redivivus are shaped by the harsh demands of a free-living lifestyle.</title>
        <authorList>
            <person name="Srinivasan J."/>
            <person name="Dillman A.R."/>
            <person name="Macchietto M.G."/>
            <person name="Heikkinen L."/>
            <person name="Lakso M."/>
            <person name="Fracchia K.M."/>
            <person name="Antoshechkin I."/>
            <person name="Mortazavi A."/>
            <person name="Wong G."/>
            <person name="Sternberg P.W."/>
        </authorList>
    </citation>
    <scope>NUCLEOTIDE SEQUENCE [LARGE SCALE GENOMIC DNA]</scope>
    <source>
        <strain evidence="3">MT8872</strain>
    </source>
</reference>
<dbReference type="InterPro" id="IPR011009">
    <property type="entry name" value="Kinase-like_dom_sf"/>
</dbReference>
<dbReference type="Proteomes" id="UP000492821">
    <property type="component" value="Unassembled WGS sequence"/>
</dbReference>
<feature type="region of interest" description="Disordered" evidence="1">
    <location>
        <begin position="1"/>
        <end position="28"/>
    </location>
</feature>
<dbReference type="Gene3D" id="3.90.1200.10">
    <property type="match status" value="1"/>
</dbReference>
<keyword evidence="3" id="KW-1185">Reference proteome</keyword>
<feature type="domain" description="CHK kinase-like" evidence="2">
    <location>
        <begin position="204"/>
        <end position="380"/>
    </location>
</feature>
<dbReference type="WBParaSite" id="Pan_g1482.t1">
    <property type="protein sequence ID" value="Pan_g1482.t1"/>
    <property type="gene ID" value="Pan_g1482"/>
</dbReference>
<reference evidence="4" key="2">
    <citation type="submission" date="2020-10" db="UniProtKB">
        <authorList>
            <consortium name="WormBaseParasite"/>
        </authorList>
    </citation>
    <scope>IDENTIFICATION</scope>
</reference>
<dbReference type="PANTHER" id="PTHR23020:SF12">
    <property type="entry name" value="CHK KINASE-LIKE DOMAIN-CONTAINING PROTEIN"/>
    <property type="match status" value="1"/>
</dbReference>
<evidence type="ECO:0000313" key="3">
    <source>
        <dbReference type="Proteomes" id="UP000492821"/>
    </source>
</evidence>
<dbReference type="InterPro" id="IPR012877">
    <property type="entry name" value="Dhs-27"/>
</dbReference>